<comment type="similarity">
    <text evidence="2">Belongs to the ABC transporter superfamily.</text>
</comment>
<dbReference type="NCBIfam" id="NF008453">
    <property type="entry name" value="PRK11308.1"/>
    <property type="match status" value="2"/>
</dbReference>
<name>A0A1C2E579_9HYPH</name>
<dbReference type="InterPro" id="IPR003593">
    <property type="entry name" value="AAA+_ATPase"/>
</dbReference>
<evidence type="ECO:0000313" key="7">
    <source>
        <dbReference type="EMBL" id="OCX22148.1"/>
    </source>
</evidence>
<keyword evidence="4" id="KW-0547">Nucleotide-binding</keyword>
<evidence type="ECO:0000256" key="5">
    <source>
        <dbReference type="ARBA" id="ARBA00022840"/>
    </source>
</evidence>
<dbReference type="Pfam" id="PF08352">
    <property type="entry name" value="oligo_HPY"/>
    <property type="match status" value="2"/>
</dbReference>
<dbReference type="InterPro" id="IPR050319">
    <property type="entry name" value="ABC_transp_ATP-bind"/>
</dbReference>
<dbReference type="InterPro" id="IPR003439">
    <property type="entry name" value="ABC_transporter-like_ATP-bd"/>
</dbReference>
<dbReference type="InterPro" id="IPR013563">
    <property type="entry name" value="Oligopep_ABC_C"/>
</dbReference>
<dbReference type="GO" id="GO:0015833">
    <property type="term" value="P:peptide transport"/>
    <property type="evidence" value="ECO:0007669"/>
    <property type="project" value="InterPro"/>
</dbReference>
<sequence>MAILEARGLTVDIPTEDGVIHAVRNVSFSVKAGSLFGIAGESGSGKSVLTQAIVGLLPNADIGGQAWFEGRDLIGLPPQEVRKLRGGRIGMIFQDPLSSLHPYYTIGAQIAEALYLHEKIDRRDARARVIDILGKVGIPSPADRLDDYPHQFSGGMRQRVMIAMALILKPSLVIADEPTTALDVTVQAQIVALLDAMRRELGTTVILITHDLGLLSSVADDVMVMYAGHRMEYGKGAAVFRSPAHPYTAGLLRSSPANYSPGSELVPIKGRPPSLLATPAGCVFAPRCSDALSDCAVQPPPLRVYSDGVESLCWREEGASAAPAIAAPSPPAKKENGRAAEPVVAVKDVHLTYQVGSFFGPRRSLDVLKGIDLTVEKGETVGLVGESGCGKSTLARVIAGLTRASGGSVKLLGQDIGALDGARWRDMRRNVQLVFQDPFGSLNPRRRVGSIIGDPYRLHGEAHGEERKRKVRHLMEIVGLNPEHYNRFPSEFSGGQRQRIGIARALALNPSLIICDEPVSALDVSVQAQVLNLLRRLQRELDLTYLFISHDLSVVRHVCDRIAVMQGGRIVELAGAEELFANPRHPYTRTLLAASHAPPVLAGASDRSLREMRMVAS</sequence>
<dbReference type="NCBIfam" id="NF007739">
    <property type="entry name" value="PRK10419.1"/>
    <property type="match status" value="2"/>
</dbReference>
<dbReference type="PANTHER" id="PTHR43776">
    <property type="entry name" value="TRANSPORT ATP-BINDING PROTEIN"/>
    <property type="match status" value="1"/>
</dbReference>
<dbReference type="AlphaFoldDB" id="A0A1C2E579"/>
<dbReference type="Gene3D" id="3.40.50.300">
    <property type="entry name" value="P-loop containing nucleotide triphosphate hydrolases"/>
    <property type="match status" value="2"/>
</dbReference>
<keyword evidence="8" id="KW-1185">Reference proteome</keyword>
<proteinExistence type="inferred from homology"/>
<dbReference type="CDD" id="cd03257">
    <property type="entry name" value="ABC_NikE_OppD_transporters"/>
    <property type="match status" value="2"/>
</dbReference>
<feature type="domain" description="ABC transporter" evidence="6">
    <location>
        <begin position="4"/>
        <end position="252"/>
    </location>
</feature>
<dbReference type="Proteomes" id="UP000094412">
    <property type="component" value="Unassembled WGS sequence"/>
</dbReference>
<evidence type="ECO:0000259" key="6">
    <source>
        <dbReference type="PROSITE" id="PS50893"/>
    </source>
</evidence>
<dbReference type="GO" id="GO:0016887">
    <property type="term" value="F:ATP hydrolysis activity"/>
    <property type="evidence" value="ECO:0007669"/>
    <property type="project" value="InterPro"/>
</dbReference>
<reference evidence="7 8" key="1">
    <citation type="submission" date="2016-08" db="EMBL/GenBank/DDBJ databases">
        <title>Whole genome sequence of Mesorhizobium sp. strain UASWS1009 isolated from industrial sewage.</title>
        <authorList>
            <person name="Crovadore J."/>
            <person name="Calmin G."/>
            <person name="Chablais R."/>
            <person name="Cochard B."/>
            <person name="Lefort F."/>
        </authorList>
    </citation>
    <scope>NUCLEOTIDE SEQUENCE [LARGE SCALE GENOMIC DNA]</scope>
    <source>
        <strain evidence="7 8">UASWS1009</strain>
    </source>
</reference>
<dbReference type="GO" id="GO:0005524">
    <property type="term" value="F:ATP binding"/>
    <property type="evidence" value="ECO:0007669"/>
    <property type="project" value="UniProtKB-KW"/>
</dbReference>
<accession>A0A1C2E579</accession>
<dbReference type="GO" id="GO:0005886">
    <property type="term" value="C:plasma membrane"/>
    <property type="evidence" value="ECO:0007669"/>
    <property type="project" value="UniProtKB-SubCell"/>
</dbReference>
<comment type="caution">
    <text evidence="7">The sequence shown here is derived from an EMBL/GenBank/DDBJ whole genome shotgun (WGS) entry which is preliminary data.</text>
</comment>
<organism evidence="7 8">
    <name type="scientific">Mesorhizobium hungaricum</name>
    <dbReference type="NCBI Taxonomy" id="1566387"/>
    <lineage>
        <taxon>Bacteria</taxon>
        <taxon>Pseudomonadati</taxon>
        <taxon>Pseudomonadota</taxon>
        <taxon>Alphaproteobacteria</taxon>
        <taxon>Hyphomicrobiales</taxon>
        <taxon>Phyllobacteriaceae</taxon>
        <taxon>Mesorhizobium</taxon>
    </lineage>
</organism>
<keyword evidence="5 7" id="KW-0067">ATP-binding</keyword>
<comment type="subcellular location">
    <subcellularLocation>
        <location evidence="1">Cell inner membrane</location>
        <topology evidence="1">Peripheral membrane protein</topology>
    </subcellularLocation>
</comment>
<protein>
    <submittedName>
        <fullName evidence="7">ABC transporter ATP-binding protein</fullName>
    </submittedName>
</protein>
<evidence type="ECO:0000256" key="1">
    <source>
        <dbReference type="ARBA" id="ARBA00004417"/>
    </source>
</evidence>
<evidence type="ECO:0000313" key="8">
    <source>
        <dbReference type="Proteomes" id="UP000094412"/>
    </source>
</evidence>
<gene>
    <name evidence="7" type="ORF">QV13_06205</name>
</gene>
<dbReference type="InterPro" id="IPR027417">
    <property type="entry name" value="P-loop_NTPase"/>
</dbReference>
<dbReference type="PROSITE" id="PS50893">
    <property type="entry name" value="ABC_TRANSPORTER_2"/>
    <property type="match status" value="2"/>
</dbReference>
<evidence type="ECO:0000256" key="4">
    <source>
        <dbReference type="ARBA" id="ARBA00022741"/>
    </source>
</evidence>
<dbReference type="EMBL" id="MDEO01000027">
    <property type="protein sequence ID" value="OCX22148.1"/>
    <property type="molecule type" value="Genomic_DNA"/>
</dbReference>
<dbReference type="GO" id="GO:0055085">
    <property type="term" value="P:transmembrane transport"/>
    <property type="evidence" value="ECO:0007669"/>
    <property type="project" value="UniProtKB-ARBA"/>
</dbReference>
<evidence type="ECO:0000256" key="3">
    <source>
        <dbReference type="ARBA" id="ARBA00022448"/>
    </source>
</evidence>
<dbReference type="SMART" id="SM00382">
    <property type="entry name" value="AAA"/>
    <property type="match status" value="2"/>
</dbReference>
<dbReference type="PANTHER" id="PTHR43776:SF7">
    <property type="entry name" value="D,D-DIPEPTIDE TRANSPORT ATP-BINDING PROTEIN DDPF-RELATED"/>
    <property type="match status" value="1"/>
</dbReference>
<dbReference type="SUPFAM" id="SSF52540">
    <property type="entry name" value="P-loop containing nucleoside triphosphate hydrolases"/>
    <property type="match status" value="2"/>
</dbReference>
<evidence type="ECO:0000256" key="2">
    <source>
        <dbReference type="ARBA" id="ARBA00005417"/>
    </source>
</evidence>
<dbReference type="Pfam" id="PF00005">
    <property type="entry name" value="ABC_tran"/>
    <property type="match status" value="2"/>
</dbReference>
<dbReference type="NCBIfam" id="TIGR01727">
    <property type="entry name" value="oligo_HPY"/>
    <property type="match status" value="1"/>
</dbReference>
<dbReference type="FunFam" id="3.40.50.300:FF:000016">
    <property type="entry name" value="Oligopeptide ABC transporter ATP-binding component"/>
    <property type="match status" value="2"/>
</dbReference>
<dbReference type="PROSITE" id="PS00211">
    <property type="entry name" value="ABC_TRANSPORTER_1"/>
    <property type="match status" value="2"/>
</dbReference>
<feature type="domain" description="ABC transporter" evidence="6">
    <location>
        <begin position="344"/>
        <end position="592"/>
    </location>
</feature>
<keyword evidence="3" id="KW-0813">Transport</keyword>
<dbReference type="RefSeq" id="WP_024926627.1">
    <property type="nucleotide sequence ID" value="NZ_MDEO01000027.1"/>
</dbReference>
<dbReference type="STRING" id="1566387.QV13_06205"/>
<dbReference type="OrthoDB" id="9802264at2"/>
<dbReference type="InterPro" id="IPR017871">
    <property type="entry name" value="ABC_transporter-like_CS"/>
</dbReference>